<sequence>MGLIFVGYLAVPILIGVLAQAWKGRTGIAWGSVTLILMVGVWLFAAASGVLTSEEIAVRTNEQRQLVNFLTVGSVTFVIMALVVATLPDRRSSDPGQ</sequence>
<accession>A0ABT0H0H1</accession>
<evidence type="ECO:0000313" key="2">
    <source>
        <dbReference type="EMBL" id="MCK7615182.1"/>
    </source>
</evidence>
<dbReference type="Proteomes" id="UP001431221">
    <property type="component" value="Unassembled WGS sequence"/>
</dbReference>
<keyword evidence="1" id="KW-1133">Transmembrane helix</keyword>
<gene>
    <name evidence="2" type="ORF">M0H32_23705</name>
</gene>
<evidence type="ECO:0000256" key="1">
    <source>
        <dbReference type="SAM" id="Phobius"/>
    </source>
</evidence>
<evidence type="ECO:0000313" key="3">
    <source>
        <dbReference type="Proteomes" id="UP001431221"/>
    </source>
</evidence>
<comment type="caution">
    <text evidence="2">The sequence shown here is derived from an EMBL/GenBank/DDBJ whole genome shotgun (WGS) entry which is preliminary data.</text>
</comment>
<dbReference type="EMBL" id="JALNMJ010000022">
    <property type="protein sequence ID" value="MCK7615182.1"/>
    <property type="molecule type" value="Genomic_DNA"/>
</dbReference>
<proteinExistence type="predicted"/>
<feature type="transmembrane region" description="Helical" evidence="1">
    <location>
        <begin position="29"/>
        <end position="53"/>
    </location>
</feature>
<organism evidence="2 3">
    <name type="scientific">Roseibium sediminicola</name>
    <dbReference type="NCBI Taxonomy" id="2933272"/>
    <lineage>
        <taxon>Bacteria</taxon>
        <taxon>Pseudomonadati</taxon>
        <taxon>Pseudomonadota</taxon>
        <taxon>Alphaproteobacteria</taxon>
        <taxon>Hyphomicrobiales</taxon>
        <taxon>Stappiaceae</taxon>
        <taxon>Roseibium</taxon>
    </lineage>
</organism>
<keyword evidence="3" id="KW-1185">Reference proteome</keyword>
<feature type="transmembrane region" description="Helical" evidence="1">
    <location>
        <begin position="65"/>
        <end position="87"/>
    </location>
</feature>
<name>A0ABT0H0H1_9HYPH</name>
<keyword evidence="1" id="KW-0812">Transmembrane</keyword>
<dbReference type="RefSeq" id="WP_248158239.1">
    <property type="nucleotide sequence ID" value="NZ_JALNMJ010000022.1"/>
</dbReference>
<reference evidence="2" key="1">
    <citation type="submission" date="2022-04" db="EMBL/GenBank/DDBJ databases">
        <title>Roseibium sp. CAU 1639 isolated from mud.</title>
        <authorList>
            <person name="Kim W."/>
        </authorList>
    </citation>
    <scope>NUCLEOTIDE SEQUENCE</scope>
    <source>
        <strain evidence="2">CAU 1639</strain>
    </source>
</reference>
<keyword evidence="1" id="KW-0472">Membrane</keyword>
<protein>
    <submittedName>
        <fullName evidence="2">Uncharacterized protein</fullName>
    </submittedName>
</protein>